<organism evidence="3 4">
    <name type="scientific">Lentibacillus populi</name>
    <dbReference type="NCBI Taxonomy" id="1827502"/>
    <lineage>
        <taxon>Bacteria</taxon>
        <taxon>Bacillati</taxon>
        <taxon>Bacillota</taxon>
        <taxon>Bacilli</taxon>
        <taxon>Bacillales</taxon>
        <taxon>Bacillaceae</taxon>
        <taxon>Lentibacillus</taxon>
    </lineage>
</organism>
<dbReference type="InterPro" id="IPR052194">
    <property type="entry name" value="MESH1"/>
</dbReference>
<comment type="caution">
    <text evidence="3">The sequence shown here is derived from an EMBL/GenBank/DDBJ whole genome shotgun (WGS) entry which is preliminary data.</text>
</comment>
<feature type="region of interest" description="Disordered" evidence="1">
    <location>
        <begin position="1"/>
        <end position="20"/>
    </location>
</feature>
<dbReference type="InterPro" id="IPR003607">
    <property type="entry name" value="HD/PDEase_dom"/>
</dbReference>
<dbReference type="AlphaFoldDB" id="A0A9W5X654"/>
<dbReference type="Proteomes" id="UP000621492">
    <property type="component" value="Unassembled WGS sequence"/>
</dbReference>
<dbReference type="Pfam" id="PF13328">
    <property type="entry name" value="HD_4"/>
    <property type="match status" value="1"/>
</dbReference>
<accession>A0A9W5X654</accession>
<gene>
    <name evidence="3" type="ORF">GCM10011409_22910</name>
</gene>
<reference evidence="3" key="1">
    <citation type="journal article" date="2014" name="Int. J. Syst. Evol. Microbiol.">
        <title>Complete genome sequence of Corynebacterium casei LMG S-19264T (=DSM 44701T), isolated from a smear-ripened cheese.</title>
        <authorList>
            <consortium name="US DOE Joint Genome Institute (JGI-PGF)"/>
            <person name="Walter F."/>
            <person name="Albersmeier A."/>
            <person name="Kalinowski J."/>
            <person name="Ruckert C."/>
        </authorList>
    </citation>
    <scope>NUCLEOTIDE SEQUENCE</scope>
    <source>
        <strain evidence="3">CGMCC 1.15454</strain>
    </source>
</reference>
<keyword evidence="4" id="KW-1185">Reference proteome</keyword>
<dbReference type="SMART" id="SM00471">
    <property type="entry name" value="HDc"/>
    <property type="match status" value="1"/>
</dbReference>
<dbReference type="GO" id="GO:0008893">
    <property type="term" value="F:guanosine-3',5'-bis(diphosphate) 3'-diphosphatase activity"/>
    <property type="evidence" value="ECO:0007669"/>
    <property type="project" value="TreeGrafter"/>
</dbReference>
<dbReference type="RefSeq" id="WP_188725211.1">
    <property type="nucleotide sequence ID" value="NZ_BMJD01000016.1"/>
</dbReference>
<name>A0A9W5X654_9BACI</name>
<dbReference type="PANTHER" id="PTHR46246:SF1">
    <property type="entry name" value="GUANOSINE-3',5'-BIS(DIPHOSPHATE) 3'-PYROPHOSPHOHYDROLASE MESH1"/>
    <property type="match status" value="1"/>
</dbReference>
<dbReference type="Gene3D" id="1.10.3210.10">
    <property type="entry name" value="Hypothetical protein af1432"/>
    <property type="match status" value="1"/>
</dbReference>
<sequence length="179" mass="20345">MKQQARAFAEKAHQGQTRKSSNVPYITHPIRVAERLEQAGFSEALVCAGYLHDVVEDTPYEIEDIEETFGAKVAQLVAAHTEDKSKPWQERKQHTIDTVRDACKEVKYLIVADKLDNLLGLEQDLARLGDAVWQHFNAGFDKQKWYNQSIAANMYVGLKANEIPNYFSEFEEAVARVFG</sequence>
<protein>
    <submittedName>
        <fullName evidence="3">Phosphohydrolase</fullName>
    </submittedName>
</protein>
<feature type="domain" description="HD/PDEase" evidence="2">
    <location>
        <begin position="21"/>
        <end position="127"/>
    </location>
</feature>
<evidence type="ECO:0000256" key="1">
    <source>
        <dbReference type="SAM" id="MobiDB-lite"/>
    </source>
</evidence>
<evidence type="ECO:0000313" key="4">
    <source>
        <dbReference type="Proteomes" id="UP000621492"/>
    </source>
</evidence>
<evidence type="ECO:0000313" key="3">
    <source>
        <dbReference type="EMBL" id="GGB44735.1"/>
    </source>
</evidence>
<proteinExistence type="predicted"/>
<evidence type="ECO:0000259" key="2">
    <source>
        <dbReference type="SMART" id="SM00471"/>
    </source>
</evidence>
<dbReference type="PANTHER" id="PTHR46246">
    <property type="entry name" value="GUANOSINE-3',5'-BIS(DIPHOSPHATE) 3'-PYROPHOSPHOHYDROLASE MESH1"/>
    <property type="match status" value="1"/>
</dbReference>
<dbReference type="EMBL" id="BMJD01000016">
    <property type="protein sequence ID" value="GGB44735.1"/>
    <property type="molecule type" value="Genomic_DNA"/>
</dbReference>
<dbReference type="SUPFAM" id="SSF109604">
    <property type="entry name" value="HD-domain/PDEase-like"/>
    <property type="match status" value="1"/>
</dbReference>
<reference evidence="3" key="2">
    <citation type="submission" date="2020-09" db="EMBL/GenBank/DDBJ databases">
        <authorList>
            <person name="Sun Q."/>
            <person name="Zhou Y."/>
        </authorList>
    </citation>
    <scope>NUCLEOTIDE SEQUENCE</scope>
    <source>
        <strain evidence="3">CGMCC 1.15454</strain>
    </source>
</reference>
<dbReference type="CDD" id="cd00077">
    <property type="entry name" value="HDc"/>
    <property type="match status" value="1"/>
</dbReference>